<dbReference type="EMBL" id="RQPJ01000021">
    <property type="protein sequence ID" value="RTE51880.1"/>
    <property type="molecule type" value="Genomic_DNA"/>
</dbReference>
<name>A0A3S0ABU7_9FLAO</name>
<feature type="domain" description="Serine aminopeptidase S33" evidence="1">
    <location>
        <begin position="25"/>
        <end position="256"/>
    </location>
</feature>
<accession>A0A3S0ABU7</accession>
<dbReference type="Proteomes" id="UP000267585">
    <property type="component" value="Unassembled WGS sequence"/>
</dbReference>
<dbReference type="InterPro" id="IPR029058">
    <property type="entry name" value="AB_hydrolase_fold"/>
</dbReference>
<proteinExistence type="predicted"/>
<dbReference type="PANTHER" id="PTHR11614">
    <property type="entry name" value="PHOSPHOLIPASE-RELATED"/>
    <property type="match status" value="1"/>
</dbReference>
<keyword evidence="3" id="KW-1185">Reference proteome</keyword>
<gene>
    <name evidence="2" type="ORF">EHW67_16885</name>
</gene>
<reference evidence="2 3" key="1">
    <citation type="submission" date="2018-11" db="EMBL/GenBank/DDBJ databases">
        <title>Arenibacter aquaticus sp.nov., a marine bacterium isolated from surface seawater in the South China Sea.</title>
        <authorList>
            <person name="Guo J."/>
            <person name="Sun J."/>
        </authorList>
    </citation>
    <scope>NUCLEOTIDE SEQUENCE [LARGE SCALE GENOMIC DNA]</scope>
    <source>
        <strain evidence="2 3">GUO666</strain>
    </source>
</reference>
<dbReference type="Gene3D" id="3.40.50.1820">
    <property type="entry name" value="alpha/beta hydrolase"/>
    <property type="match status" value="1"/>
</dbReference>
<dbReference type="Pfam" id="PF12146">
    <property type="entry name" value="Hydrolase_4"/>
    <property type="match status" value="1"/>
</dbReference>
<evidence type="ECO:0000313" key="2">
    <source>
        <dbReference type="EMBL" id="RTE51880.1"/>
    </source>
</evidence>
<dbReference type="AlphaFoldDB" id="A0A3S0ABU7"/>
<dbReference type="InterPro" id="IPR022742">
    <property type="entry name" value="Hydrolase_4"/>
</dbReference>
<dbReference type="OrthoDB" id="9780932at2"/>
<sequence>MELIEHKFQYKNIPIYGWHVQPKEVAGIAVLVHGLGEHSERYLSDVVPRLLDCNLVVFSYDNFGHGKSGGKRGHCPDYDALLQLLDNIIAKARMHFPNNPVFLYGHSLGGNLVLNYALRFRSDLAGIIATSPYLRLAFEPPKWKMIIGRALLRFWPSFTMSSGLDPEDLSRIATEVIKYKQDPLVHDKVSPMFTFPIQEAGDWAIDNAHKLRTHVLLIHGTGDNVIDYRGTERFYKNSKRAELRLIEGGYHELHKDVGCNDTLNMIGVWINMQMESVAV</sequence>
<keyword evidence="2" id="KW-0378">Hydrolase</keyword>
<dbReference type="GO" id="GO:0016787">
    <property type="term" value="F:hydrolase activity"/>
    <property type="evidence" value="ECO:0007669"/>
    <property type="project" value="UniProtKB-KW"/>
</dbReference>
<evidence type="ECO:0000313" key="3">
    <source>
        <dbReference type="Proteomes" id="UP000267585"/>
    </source>
</evidence>
<comment type="caution">
    <text evidence="2">The sequence shown here is derived from an EMBL/GenBank/DDBJ whole genome shotgun (WGS) entry which is preliminary data.</text>
</comment>
<dbReference type="SUPFAM" id="SSF53474">
    <property type="entry name" value="alpha/beta-Hydrolases"/>
    <property type="match status" value="1"/>
</dbReference>
<dbReference type="InterPro" id="IPR051044">
    <property type="entry name" value="MAG_DAG_Lipase"/>
</dbReference>
<evidence type="ECO:0000259" key="1">
    <source>
        <dbReference type="Pfam" id="PF12146"/>
    </source>
</evidence>
<protein>
    <submittedName>
        <fullName evidence="2">Alpha/beta hydrolase</fullName>
    </submittedName>
</protein>
<organism evidence="2 3">
    <name type="scientific">Arenibacter aquaticus</name>
    <dbReference type="NCBI Taxonomy" id="2489054"/>
    <lineage>
        <taxon>Bacteria</taxon>
        <taxon>Pseudomonadati</taxon>
        <taxon>Bacteroidota</taxon>
        <taxon>Flavobacteriia</taxon>
        <taxon>Flavobacteriales</taxon>
        <taxon>Flavobacteriaceae</taxon>
        <taxon>Arenibacter</taxon>
    </lineage>
</organism>
<dbReference type="RefSeq" id="WP_126163564.1">
    <property type="nucleotide sequence ID" value="NZ_RQPJ01000021.1"/>
</dbReference>